<evidence type="ECO:0000313" key="2">
    <source>
        <dbReference type="EMBL" id="GAF82471.1"/>
    </source>
</evidence>
<name>X0T586_9ZZZZ</name>
<dbReference type="Gene3D" id="3.40.50.1390">
    <property type="entry name" value="Resolvase, N-terminal catalytic domain"/>
    <property type="match status" value="1"/>
</dbReference>
<dbReference type="Pfam" id="PF00239">
    <property type="entry name" value="Resolvase"/>
    <property type="match status" value="1"/>
</dbReference>
<dbReference type="InterPro" id="IPR036162">
    <property type="entry name" value="Resolvase-like_N_sf"/>
</dbReference>
<comment type="caution">
    <text evidence="2">The sequence shown here is derived from an EMBL/GenBank/DDBJ whole genome shotgun (WGS) entry which is preliminary data.</text>
</comment>
<dbReference type="GO" id="GO:0003677">
    <property type="term" value="F:DNA binding"/>
    <property type="evidence" value="ECO:0007669"/>
    <property type="project" value="InterPro"/>
</dbReference>
<dbReference type="SUPFAM" id="SSF53041">
    <property type="entry name" value="Resolvase-like"/>
    <property type="match status" value="1"/>
</dbReference>
<dbReference type="GO" id="GO:0000150">
    <property type="term" value="F:DNA strand exchange activity"/>
    <property type="evidence" value="ECO:0007669"/>
    <property type="project" value="InterPro"/>
</dbReference>
<sequence>MSRLARSCKDWHALLEVCSIYRTLLADADGLYDPSQYNDRLLLGLKGTMSEAELHILKSRLQQGMWNKAERGEVLNHPPIGYVRSERARNGAGDYVIDPDEQAQAVMRMIFEQFTRRGTANSLLQWLARNDVKLPVRPHFGPNRGELEWRRPNRTTLLSM</sequence>
<feature type="domain" description="Resolvase/invertase-type recombinase catalytic" evidence="1">
    <location>
        <begin position="1"/>
        <end position="72"/>
    </location>
</feature>
<gene>
    <name evidence="2" type="ORF">S01H1_14229</name>
</gene>
<dbReference type="PANTHER" id="PTHR30461:SF23">
    <property type="entry name" value="DNA RECOMBINASE-RELATED"/>
    <property type="match status" value="1"/>
</dbReference>
<accession>X0T586</accession>
<evidence type="ECO:0000259" key="1">
    <source>
        <dbReference type="PROSITE" id="PS51736"/>
    </source>
</evidence>
<dbReference type="InterPro" id="IPR006119">
    <property type="entry name" value="Resolv_N"/>
</dbReference>
<organism evidence="2">
    <name type="scientific">marine sediment metagenome</name>
    <dbReference type="NCBI Taxonomy" id="412755"/>
    <lineage>
        <taxon>unclassified sequences</taxon>
        <taxon>metagenomes</taxon>
        <taxon>ecological metagenomes</taxon>
    </lineage>
</organism>
<dbReference type="InterPro" id="IPR050639">
    <property type="entry name" value="SSR_resolvase"/>
</dbReference>
<protein>
    <recommendedName>
        <fullName evidence="1">Resolvase/invertase-type recombinase catalytic domain-containing protein</fullName>
    </recommendedName>
</protein>
<feature type="non-terminal residue" evidence="2">
    <location>
        <position position="160"/>
    </location>
</feature>
<proteinExistence type="predicted"/>
<dbReference type="PROSITE" id="PS51736">
    <property type="entry name" value="RECOMBINASES_3"/>
    <property type="match status" value="1"/>
</dbReference>
<dbReference type="PANTHER" id="PTHR30461">
    <property type="entry name" value="DNA-INVERTASE FROM LAMBDOID PROPHAGE"/>
    <property type="match status" value="1"/>
</dbReference>
<reference evidence="2" key="1">
    <citation type="journal article" date="2014" name="Front. Microbiol.">
        <title>High frequency of phylogenetically diverse reductive dehalogenase-homologous genes in deep subseafloor sedimentary metagenomes.</title>
        <authorList>
            <person name="Kawai M."/>
            <person name="Futagami T."/>
            <person name="Toyoda A."/>
            <person name="Takaki Y."/>
            <person name="Nishi S."/>
            <person name="Hori S."/>
            <person name="Arai W."/>
            <person name="Tsubouchi T."/>
            <person name="Morono Y."/>
            <person name="Uchiyama I."/>
            <person name="Ito T."/>
            <person name="Fujiyama A."/>
            <person name="Inagaki F."/>
            <person name="Takami H."/>
        </authorList>
    </citation>
    <scope>NUCLEOTIDE SEQUENCE</scope>
    <source>
        <strain evidence="2">Expedition CK06-06</strain>
    </source>
</reference>
<dbReference type="EMBL" id="BARS01007389">
    <property type="protein sequence ID" value="GAF82471.1"/>
    <property type="molecule type" value="Genomic_DNA"/>
</dbReference>
<dbReference type="AlphaFoldDB" id="X0T586"/>